<keyword evidence="2 4" id="KW-0863">Zinc-finger</keyword>
<evidence type="ECO:0000256" key="2">
    <source>
        <dbReference type="ARBA" id="ARBA00022771"/>
    </source>
</evidence>
<dbReference type="Gene3D" id="3.30.40.10">
    <property type="entry name" value="Zinc/RING finger domain, C3HC4 (zinc finger)"/>
    <property type="match status" value="1"/>
</dbReference>
<dbReference type="CDD" id="cd12893">
    <property type="entry name" value="SPRY_PRY_TRIM35"/>
    <property type="match status" value="1"/>
</dbReference>
<keyword evidence="10" id="KW-1185">Reference proteome</keyword>
<dbReference type="InterPro" id="IPR013320">
    <property type="entry name" value="ConA-like_dom_sf"/>
</dbReference>
<reference evidence="9" key="4">
    <citation type="submission" date="2025-09" db="UniProtKB">
        <authorList>
            <consortium name="Ensembl"/>
        </authorList>
    </citation>
    <scope>IDENTIFICATION</scope>
</reference>
<dbReference type="InterPro" id="IPR000315">
    <property type="entry name" value="Znf_B-box"/>
</dbReference>
<keyword evidence="1" id="KW-0479">Metal-binding</keyword>
<dbReference type="OMA" id="HQGHRVC"/>
<proteinExistence type="predicted"/>
<dbReference type="PROSITE" id="PS50188">
    <property type="entry name" value="B302_SPRY"/>
    <property type="match status" value="1"/>
</dbReference>
<evidence type="ECO:0000259" key="6">
    <source>
        <dbReference type="PROSITE" id="PS50089"/>
    </source>
</evidence>
<dbReference type="PROSITE" id="PS50089">
    <property type="entry name" value="ZF_RING_2"/>
    <property type="match status" value="1"/>
</dbReference>
<dbReference type="InterPro" id="IPR006574">
    <property type="entry name" value="PRY"/>
</dbReference>
<dbReference type="SMART" id="SM00504">
    <property type="entry name" value="Ubox"/>
    <property type="match status" value="1"/>
</dbReference>
<dbReference type="Ensembl" id="ENSACLT00000034114.2">
    <property type="protein sequence ID" value="ENSACLP00000033325.2"/>
    <property type="gene ID" value="ENSACLG00000022574.2"/>
</dbReference>
<dbReference type="Pfam" id="PF13765">
    <property type="entry name" value="PRY"/>
    <property type="match status" value="1"/>
</dbReference>
<dbReference type="SUPFAM" id="SSF57850">
    <property type="entry name" value="RING/U-box"/>
    <property type="match status" value="1"/>
</dbReference>
<dbReference type="InterPro" id="IPR003613">
    <property type="entry name" value="Ubox_domain"/>
</dbReference>
<protein>
    <recommendedName>
        <fullName evidence="11">Tripartite motif containing 35-12</fullName>
    </recommendedName>
</protein>
<dbReference type="PRINTS" id="PR01407">
    <property type="entry name" value="BUTYPHLNCDUF"/>
</dbReference>
<dbReference type="InterPro" id="IPR013083">
    <property type="entry name" value="Znf_RING/FYVE/PHD"/>
</dbReference>
<keyword evidence="5" id="KW-0175">Coiled coil</keyword>
<keyword evidence="3" id="KW-0862">Zinc</keyword>
<dbReference type="InterPro" id="IPR017907">
    <property type="entry name" value="Znf_RING_CS"/>
</dbReference>
<dbReference type="GeneTree" id="ENSGT00970000193390"/>
<evidence type="ECO:0000256" key="3">
    <source>
        <dbReference type="ARBA" id="ARBA00022833"/>
    </source>
</evidence>
<reference evidence="10" key="2">
    <citation type="submission" date="2023-03" db="EMBL/GenBank/DDBJ databases">
        <authorList>
            <consortium name="Wellcome Sanger Institute Data Sharing"/>
        </authorList>
    </citation>
    <scope>NUCLEOTIDE SEQUENCE [LARGE SCALE GENOMIC DNA]</scope>
</reference>
<dbReference type="SMART" id="SM00336">
    <property type="entry name" value="BBOX"/>
    <property type="match status" value="1"/>
</dbReference>
<evidence type="ECO:0000313" key="9">
    <source>
        <dbReference type="Ensembl" id="ENSACLP00000033325.2"/>
    </source>
</evidence>
<evidence type="ECO:0000256" key="1">
    <source>
        <dbReference type="ARBA" id="ARBA00022723"/>
    </source>
</evidence>
<sequence>MALRPRASSQPLKLTFFQSSKLNSFLRPRAVSSQSGSMLEDELSCPICCEIFKDPVVLKCSHSFCRACLQQFWNKKKARRECPVCRRKCSLTEPTVSLALKNVAETFLKEHGCRGATAGTGAGDTGKQAVTVDFKCSTHEEVLKLFCLDDFEVLCCVCHTSKKHLGHRVCPIEEGAQDLKAELKNELIPLKKNLRCLYEAKQECDDTTVHIKNQTQATEKQIKEEFEELREFLRREEEERLATLQKDDKEKKELVKKKSDSIARDILTFSHAVIAIENEIASSDVNFLQNYTNTKKRAQILPKNPEKVSGALINVAKHVSSLKYHVWEKMVDLVQYTPITLDPNTAYSWLSLTSDLTSVANSGSLQQLPDNPERFGHFVFVLGSEGFTSGRHAWEVEVGDKVEWMLGVVKESIDRKGRISGCPEGGFWMISYFEGEYSAMTRPSTPLHLEGKLTRVRVQLDYDSGEVIFSNPVNMTPIYTFNDFFTQKLYPFFCPGANINGNNPKPLKICPAKVAVWNSATW</sequence>
<dbReference type="GO" id="GO:0004842">
    <property type="term" value="F:ubiquitin-protein transferase activity"/>
    <property type="evidence" value="ECO:0007669"/>
    <property type="project" value="InterPro"/>
</dbReference>
<dbReference type="InterPro" id="IPR003879">
    <property type="entry name" value="Butyrophylin_SPRY"/>
</dbReference>
<dbReference type="SUPFAM" id="SSF49899">
    <property type="entry name" value="Concanavalin A-like lectins/glucanases"/>
    <property type="match status" value="1"/>
</dbReference>
<name>A0A3P8QUH7_ASTCA</name>
<dbReference type="STRING" id="8154.ENSACLP00000033325"/>
<dbReference type="InterPro" id="IPR001841">
    <property type="entry name" value="Znf_RING"/>
</dbReference>
<feature type="coiled-coil region" evidence="5">
    <location>
        <begin position="219"/>
        <end position="254"/>
    </location>
</feature>
<evidence type="ECO:0000313" key="10">
    <source>
        <dbReference type="Proteomes" id="UP000265100"/>
    </source>
</evidence>
<dbReference type="Bgee" id="ENSACLG00000022574">
    <property type="expression patterns" value="Expressed in muscle tissue and 3 other cell types or tissues"/>
</dbReference>
<feature type="domain" description="B box-type" evidence="7">
    <location>
        <begin position="136"/>
        <end position="172"/>
    </location>
</feature>
<dbReference type="InterPro" id="IPR001870">
    <property type="entry name" value="B30.2/SPRY"/>
</dbReference>
<dbReference type="Gene3D" id="3.30.160.60">
    <property type="entry name" value="Classic Zinc Finger"/>
    <property type="match status" value="1"/>
</dbReference>
<reference evidence="9 10" key="1">
    <citation type="submission" date="2018-05" db="EMBL/GenBank/DDBJ databases">
        <authorList>
            <person name="Datahose"/>
        </authorList>
    </citation>
    <scope>NUCLEOTIDE SEQUENCE</scope>
</reference>
<feature type="domain" description="B30.2/SPRY" evidence="8">
    <location>
        <begin position="319"/>
        <end position="514"/>
    </location>
</feature>
<dbReference type="InterPro" id="IPR027370">
    <property type="entry name" value="Znf-RING_euk"/>
</dbReference>
<dbReference type="SUPFAM" id="SSF57845">
    <property type="entry name" value="B-box zinc-binding domain"/>
    <property type="match status" value="1"/>
</dbReference>
<dbReference type="RefSeq" id="XP_026020499.1">
    <property type="nucleotide sequence ID" value="XM_026164714.1"/>
</dbReference>
<reference evidence="9" key="3">
    <citation type="submission" date="2025-08" db="UniProtKB">
        <authorList>
            <consortium name="Ensembl"/>
        </authorList>
    </citation>
    <scope>IDENTIFICATION</scope>
</reference>
<feature type="domain" description="RING-type" evidence="6">
    <location>
        <begin position="45"/>
        <end position="86"/>
    </location>
</feature>
<dbReference type="SMART" id="SM00184">
    <property type="entry name" value="RING"/>
    <property type="match status" value="1"/>
</dbReference>
<dbReference type="Gene3D" id="2.60.120.920">
    <property type="match status" value="1"/>
</dbReference>
<dbReference type="InterPro" id="IPR043136">
    <property type="entry name" value="B30.2/SPRY_sf"/>
</dbReference>
<evidence type="ECO:0008006" key="11">
    <source>
        <dbReference type="Google" id="ProtNLM"/>
    </source>
</evidence>
<dbReference type="AlphaFoldDB" id="A0A3P8QUH7"/>
<evidence type="ECO:0000259" key="8">
    <source>
        <dbReference type="PROSITE" id="PS50188"/>
    </source>
</evidence>
<evidence type="ECO:0000259" key="7">
    <source>
        <dbReference type="PROSITE" id="PS50119"/>
    </source>
</evidence>
<dbReference type="SMART" id="SM00449">
    <property type="entry name" value="SPRY"/>
    <property type="match status" value="1"/>
</dbReference>
<dbReference type="GO" id="GO:0008270">
    <property type="term" value="F:zinc ion binding"/>
    <property type="evidence" value="ECO:0007669"/>
    <property type="project" value="UniProtKB-KW"/>
</dbReference>
<dbReference type="FunFam" id="2.60.120.920:FF:000004">
    <property type="entry name" value="Butyrophilin subfamily 1 member A1"/>
    <property type="match status" value="1"/>
</dbReference>
<dbReference type="InterPro" id="IPR003877">
    <property type="entry name" value="SPRY_dom"/>
</dbReference>
<dbReference type="Pfam" id="PF00622">
    <property type="entry name" value="SPRY"/>
    <property type="match status" value="1"/>
</dbReference>
<dbReference type="Proteomes" id="UP000265100">
    <property type="component" value="Chromosome 4"/>
</dbReference>
<dbReference type="Pfam" id="PF00643">
    <property type="entry name" value="zf-B_box"/>
    <property type="match status" value="1"/>
</dbReference>
<dbReference type="PANTHER" id="PTHR24103">
    <property type="entry name" value="E3 UBIQUITIN-PROTEIN LIGASE TRIM"/>
    <property type="match status" value="1"/>
</dbReference>
<evidence type="ECO:0000256" key="4">
    <source>
        <dbReference type="PROSITE-ProRule" id="PRU00024"/>
    </source>
</evidence>
<dbReference type="GO" id="GO:0016567">
    <property type="term" value="P:protein ubiquitination"/>
    <property type="evidence" value="ECO:0007669"/>
    <property type="project" value="InterPro"/>
</dbReference>
<dbReference type="Pfam" id="PF13445">
    <property type="entry name" value="zf-RING_UBOX"/>
    <property type="match status" value="1"/>
</dbReference>
<dbReference type="SMART" id="SM00589">
    <property type="entry name" value="PRY"/>
    <property type="match status" value="1"/>
</dbReference>
<dbReference type="PROSITE" id="PS50119">
    <property type="entry name" value="ZF_BBOX"/>
    <property type="match status" value="1"/>
</dbReference>
<accession>A0A3P8QUH7</accession>
<dbReference type="GeneID" id="113020610"/>
<dbReference type="InterPro" id="IPR050143">
    <property type="entry name" value="TRIM/RBCC"/>
</dbReference>
<evidence type="ECO:0000256" key="5">
    <source>
        <dbReference type="SAM" id="Coils"/>
    </source>
</evidence>
<dbReference type="PROSITE" id="PS00518">
    <property type="entry name" value="ZF_RING_1"/>
    <property type="match status" value="1"/>
</dbReference>
<organism evidence="9 10">
    <name type="scientific">Astatotilapia calliptera</name>
    <name type="common">Eastern happy</name>
    <name type="synonym">Chromis callipterus</name>
    <dbReference type="NCBI Taxonomy" id="8154"/>
    <lineage>
        <taxon>Eukaryota</taxon>
        <taxon>Metazoa</taxon>
        <taxon>Chordata</taxon>
        <taxon>Craniata</taxon>
        <taxon>Vertebrata</taxon>
        <taxon>Euteleostomi</taxon>
        <taxon>Actinopterygii</taxon>
        <taxon>Neopterygii</taxon>
        <taxon>Teleostei</taxon>
        <taxon>Neoteleostei</taxon>
        <taxon>Acanthomorphata</taxon>
        <taxon>Ovalentaria</taxon>
        <taxon>Cichlomorphae</taxon>
        <taxon>Cichliformes</taxon>
        <taxon>Cichlidae</taxon>
        <taxon>African cichlids</taxon>
        <taxon>Pseudocrenilabrinae</taxon>
        <taxon>Haplochromini</taxon>
        <taxon>Astatotilapia</taxon>
    </lineage>
</organism>